<dbReference type="EMBL" id="JAIWYP010000008">
    <property type="protein sequence ID" value="KAH3788147.1"/>
    <property type="molecule type" value="Genomic_DNA"/>
</dbReference>
<comment type="caution">
    <text evidence="1">The sequence shown here is derived from an EMBL/GenBank/DDBJ whole genome shotgun (WGS) entry which is preliminary data.</text>
</comment>
<proteinExistence type="predicted"/>
<evidence type="ECO:0000313" key="2">
    <source>
        <dbReference type="Proteomes" id="UP000828390"/>
    </source>
</evidence>
<reference evidence="1" key="2">
    <citation type="submission" date="2020-11" db="EMBL/GenBank/DDBJ databases">
        <authorList>
            <person name="McCartney M.A."/>
            <person name="Auch B."/>
            <person name="Kono T."/>
            <person name="Mallez S."/>
            <person name="Becker A."/>
            <person name="Gohl D.M."/>
            <person name="Silverstein K.A.T."/>
            <person name="Koren S."/>
            <person name="Bechman K.B."/>
            <person name="Herman A."/>
            <person name="Abrahante J.E."/>
            <person name="Garbe J."/>
        </authorList>
    </citation>
    <scope>NUCLEOTIDE SEQUENCE</scope>
    <source>
        <strain evidence="1">Duluth1</strain>
        <tissue evidence="1">Whole animal</tissue>
    </source>
</reference>
<dbReference type="Proteomes" id="UP000828390">
    <property type="component" value="Unassembled WGS sequence"/>
</dbReference>
<reference evidence="1" key="1">
    <citation type="journal article" date="2019" name="bioRxiv">
        <title>The Genome of the Zebra Mussel, Dreissena polymorpha: A Resource for Invasive Species Research.</title>
        <authorList>
            <person name="McCartney M.A."/>
            <person name="Auch B."/>
            <person name="Kono T."/>
            <person name="Mallez S."/>
            <person name="Zhang Y."/>
            <person name="Obille A."/>
            <person name="Becker A."/>
            <person name="Abrahante J.E."/>
            <person name="Garbe J."/>
            <person name="Badalamenti J.P."/>
            <person name="Herman A."/>
            <person name="Mangelson H."/>
            <person name="Liachko I."/>
            <person name="Sullivan S."/>
            <person name="Sone E.D."/>
            <person name="Koren S."/>
            <person name="Silverstein K.A.T."/>
            <person name="Beckman K.B."/>
            <person name="Gohl D.M."/>
        </authorList>
    </citation>
    <scope>NUCLEOTIDE SEQUENCE</scope>
    <source>
        <strain evidence="1">Duluth1</strain>
        <tissue evidence="1">Whole animal</tissue>
    </source>
</reference>
<dbReference type="AlphaFoldDB" id="A0A9D4F298"/>
<protein>
    <submittedName>
        <fullName evidence="1">Uncharacterized protein</fullName>
    </submittedName>
</protein>
<evidence type="ECO:0000313" key="1">
    <source>
        <dbReference type="EMBL" id="KAH3788147.1"/>
    </source>
</evidence>
<sequence>MQAVEKVVYQESTIIGSTNTYVSSSGVRHSNIDRRIYGEEFQEASKESACTALAASYSFHIPLLLKALSPKSGMQTIKSVEPVWKSSQVRSGVQTMQ</sequence>
<accession>A0A9D4F298</accession>
<gene>
    <name evidence="1" type="ORF">DPMN_166279</name>
</gene>
<name>A0A9D4F298_DREPO</name>
<organism evidence="1 2">
    <name type="scientific">Dreissena polymorpha</name>
    <name type="common">Zebra mussel</name>
    <name type="synonym">Mytilus polymorpha</name>
    <dbReference type="NCBI Taxonomy" id="45954"/>
    <lineage>
        <taxon>Eukaryota</taxon>
        <taxon>Metazoa</taxon>
        <taxon>Spiralia</taxon>
        <taxon>Lophotrochozoa</taxon>
        <taxon>Mollusca</taxon>
        <taxon>Bivalvia</taxon>
        <taxon>Autobranchia</taxon>
        <taxon>Heteroconchia</taxon>
        <taxon>Euheterodonta</taxon>
        <taxon>Imparidentia</taxon>
        <taxon>Neoheterodontei</taxon>
        <taxon>Myida</taxon>
        <taxon>Dreissenoidea</taxon>
        <taxon>Dreissenidae</taxon>
        <taxon>Dreissena</taxon>
    </lineage>
</organism>
<keyword evidence="2" id="KW-1185">Reference proteome</keyword>